<dbReference type="Proteomes" id="UP000596661">
    <property type="component" value="Chromosome 3"/>
</dbReference>
<dbReference type="EnsemblPlants" id="evm.model.03.1300">
    <property type="protein sequence ID" value="cds.evm.model.03.1300"/>
    <property type="gene ID" value="evm.TU.03.1300"/>
</dbReference>
<reference evidence="2" key="1">
    <citation type="submission" date="2018-11" db="EMBL/GenBank/DDBJ databases">
        <authorList>
            <person name="Grassa J C."/>
        </authorList>
    </citation>
    <scope>NUCLEOTIDE SEQUENCE [LARGE SCALE GENOMIC DNA]</scope>
</reference>
<dbReference type="AlphaFoldDB" id="A0A803P4Q9"/>
<name>A0A803P4Q9_CANSA</name>
<evidence type="ECO:0000313" key="3">
    <source>
        <dbReference type="Proteomes" id="UP000596661"/>
    </source>
</evidence>
<accession>A0A803P4Q9</accession>
<keyword evidence="3" id="KW-1185">Reference proteome</keyword>
<organism evidence="2 3">
    <name type="scientific">Cannabis sativa</name>
    <name type="common">Hemp</name>
    <name type="synonym">Marijuana</name>
    <dbReference type="NCBI Taxonomy" id="3483"/>
    <lineage>
        <taxon>Eukaryota</taxon>
        <taxon>Viridiplantae</taxon>
        <taxon>Streptophyta</taxon>
        <taxon>Embryophyta</taxon>
        <taxon>Tracheophyta</taxon>
        <taxon>Spermatophyta</taxon>
        <taxon>Magnoliopsida</taxon>
        <taxon>eudicotyledons</taxon>
        <taxon>Gunneridae</taxon>
        <taxon>Pentapetalae</taxon>
        <taxon>rosids</taxon>
        <taxon>fabids</taxon>
        <taxon>Rosales</taxon>
        <taxon>Cannabaceae</taxon>
        <taxon>Cannabis</taxon>
    </lineage>
</organism>
<protein>
    <submittedName>
        <fullName evidence="2">Uncharacterized protein</fullName>
    </submittedName>
</protein>
<dbReference type="Gramene" id="evm.model.03.1300">
    <property type="protein sequence ID" value="cds.evm.model.03.1300"/>
    <property type="gene ID" value="evm.TU.03.1300"/>
</dbReference>
<evidence type="ECO:0000313" key="2">
    <source>
        <dbReference type="EnsemblPlants" id="cds.evm.model.03.1300"/>
    </source>
</evidence>
<sequence length="78" mass="8743">MVLEGKLEGAEANTKERCKAIAKRFIYRAWMANLEIDLSFVGKGMEEVLNYCEQAKKAEEEAKEAGGEEEEPSKSPTM</sequence>
<feature type="region of interest" description="Disordered" evidence="1">
    <location>
        <begin position="59"/>
        <end position="78"/>
    </location>
</feature>
<evidence type="ECO:0000256" key="1">
    <source>
        <dbReference type="SAM" id="MobiDB-lite"/>
    </source>
</evidence>
<proteinExistence type="predicted"/>
<dbReference type="EMBL" id="UZAU01000292">
    <property type="status" value="NOT_ANNOTATED_CDS"/>
    <property type="molecule type" value="Genomic_DNA"/>
</dbReference>
<reference evidence="2" key="2">
    <citation type="submission" date="2021-03" db="UniProtKB">
        <authorList>
            <consortium name="EnsemblPlants"/>
        </authorList>
    </citation>
    <scope>IDENTIFICATION</scope>
</reference>